<evidence type="ECO:0000313" key="2">
    <source>
        <dbReference type="Proteomes" id="UP000217790"/>
    </source>
</evidence>
<dbReference type="EMBL" id="KZ293645">
    <property type="protein sequence ID" value="PBL01675.1"/>
    <property type="molecule type" value="Genomic_DNA"/>
</dbReference>
<protein>
    <submittedName>
        <fullName evidence="1">Uncharacterized protein</fullName>
    </submittedName>
</protein>
<organism evidence="1 2">
    <name type="scientific">Armillaria gallica</name>
    <name type="common">Bulbous honey fungus</name>
    <name type="synonym">Armillaria bulbosa</name>
    <dbReference type="NCBI Taxonomy" id="47427"/>
    <lineage>
        <taxon>Eukaryota</taxon>
        <taxon>Fungi</taxon>
        <taxon>Dikarya</taxon>
        <taxon>Basidiomycota</taxon>
        <taxon>Agaricomycotina</taxon>
        <taxon>Agaricomycetes</taxon>
        <taxon>Agaricomycetidae</taxon>
        <taxon>Agaricales</taxon>
        <taxon>Marasmiineae</taxon>
        <taxon>Physalacriaceae</taxon>
        <taxon>Armillaria</taxon>
    </lineage>
</organism>
<dbReference type="InParanoid" id="A0A2H3E699"/>
<evidence type="ECO:0000313" key="1">
    <source>
        <dbReference type="EMBL" id="PBL01675.1"/>
    </source>
</evidence>
<sequence length="133" mass="15295">MKRHGDWLDYNFLAKTRLSPRRYQSELAISPKAVWRSPSIVLSPFLSIVLAGSPNRGQGPTSTYGFPRLWVLVSEWISHLVTFNTSSAVKKTYCKPKLSRWFPANRRRIRHPFLTVAECTLSLWTSGIFVLDQ</sequence>
<dbReference type="AlphaFoldDB" id="A0A2H3E699"/>
<keyword evidence="2" id="KW-1185">Reference proteome</keyword>
<accession>A0A2H3E699</accession>
<proteinExistence type="predicted"/>
<gene>
    <name evidence="1" type="ORF">ARMGADRAFT_224627</name>
</gene>
<name>A0A2H3E699_ARMGA</name>
<dbReference type="Proteomes" id="UP000217790">
    <property type="component" value="Unassembled WGS sequence"/>
</dbReference>
<reference evidence="2" key="1">
    <citation type="journal article" date="2017" name="Nat. Ecol. Evol.">
        <title>Genome expansion and lineage-specific genetic innovations in the forest pathogenic fungi Armillaria.</title>
        <authorList>
            <person name="Sipos G."/>
            <person name="Prasanna A.N."/>
            <person name="Walter M.C."/>
            <person name="O'Connor E."/>
            <person name="Balint B."/>
            <person name="Krizsan K."/>
            <person name="Kiss B."/>
            <person name="Hess J."/>
            <person name="Varga T."/>
            <person name="Slot J."/>
            <person name="Riley R."/>
            <person name="Boka B."/>
            <person name="Rigling D."/>
            <person name="Barry K."/>
            <person name="Lee J."/>
            <person name="Mihaltcheva S."/>
            <person name="LaButti K."/>
            <person name="Lipzen A."/>
            <person name="Waldron R."/>
            <person name="Moloney N.M."/>
            <person name="Sperisen C."/>
            <person name="Kredics L."/>
            <person name="Vagvoelgyi C."/>
            <person name="Patrignani A."/>
            <person name="Fitzpatrick D."/>
            <person name="Nagy I."/>
            <person name="Doyle S."/>
            <person name="Anderson J.B."/>
            <person name="Grigoriev I.V."/>
            <person name="Gueldener U."/>
            <person name="Muensterkoetter M."/>
            <person name="Nagy L.G."/>
        </authorList>
    </citation>
    <scope>NUCLEOTIDE SEQUENCE [LARGE SCALE GENOMIC DNA]</scope>
    <source>
        <strain evidence="2">Ar21-2</strain>
    </source>
</reference>